<keyword evidence="2" id="KW-0812">Transmembrane</keyword>
<evidence type="ECO:0000256" key="1">
    <source>
        <dbReference type="ARBA" id="ARBA00022660"/>
    </source>
</evidence>
<feature type="transmembrane region" description="Helical" evidence="2">
    <location>
        <begin position="338"/>
        <end position="358"/>
    </location>
</feature>
<dbReference type="Proteomes" id="UP000741360">
    <property type="component" value="Unassembled WGS sequence"/>
</dbReference>
<dbReference type="GO" id="GO:0015990">
    <property type="term" value="P:electron transport coupled proton transport"/>
    <property type="evidence" value="ECO:0007669"/>
    <property type="project" value="TreeGrafter"/>
</dbReference>
<feature type="transmembrane region" description="Helical" evidence="2">
    <location>
        <begin position="262"/>
        <end position="284"/>
    </location>
</feature>
<keyword evidence="2" id="KW-0472">Membrane</keyword>
<keyword evidence="1" id="KW-0679">Respiratory chain</keyword>
<organism evidence="4 5">
    <name type="scientific">Tectimicrobiota bacterium</name>
    <dbReference type="NCBI Taxonomy" id="2528274"/>
    <lineage>
        <taxon>Bacteria</taxon>
        <taxon>Pseudomonadati</taxon>
        <taxon>Nitrospinota/Tectimicrobiota group</taxon>
        <taxon>Candidatus Tectimicrobiota</taxon>
    </lineage>
</organism>
<feature type="transmembrane region" description="Helical" evidence="2">
    <location>
        <begin position="131"/>
        <end position="153"/>
    </location>
</feature>
<proteinExistence type="predicted"/>
<dbReference type="PROSITE" id="PS50855">
    <property type="entry name" value="COX1"/>
    <property type="match status" value="1"/>
</dbReference>
<feature type="transmembrane region" description="Helical" evidence="2">
    <location>
        <begin position="64"/>
        <end position="85"/>
    </location>
</feature>
<dbReference type="Gene3D" id="1.20.210.10">
    <property type="entry name" value="Cytochrome c oxidase-like, subunit I domain"/>
    <property type="match status" value="1"/>
</dbReference>
<feature type="transmembrane region" description="Helical" evidence="2">
    <location>
        <begin position="305"/>
        <end position="326"/>
    </location>
</feature>
<dbReference type="GO" id="GO:0020037">
    <property type="term" value="F:heme binding"/>
    <property type="evidence" value="ECO:0007669"/>
    <property type="project" value="InterPro"/>
</dbReference>
<sequence length="469" mass="51909">MNPPAGEPRPVVSGALVRAHAYVAFLGFVIPLGFALILAAKFVWPDFLGSVPWLQFGRIRVFHTNGVIYGWLSTAFLSILYYVIPKLAGRPLLSERLAWWTFWVWNLGLVLGLGAILAGQMQGIEYAEFPPLADVVFAAGFVMALVNLLGTIFASPEKQLYVSSWYFILGFAFTALNYVMANIVPTFLAPGAAGAAITGLWIHNAVGLWITPIGVGLVYFFLPVLLKRPIYSHALSLVGFWTLSFFYPLGGAHHFFFSPIPWWLQVLAVPLTVVLFAVVATVIYNWLATLKGEWKQVPGNMALRYLATGIIAYFATCTQGPFHTFFSVQKVIHFTDWVVAHAHLALLGAFTYFNLAAFTYIWPRVTGKEFYSKKLAESAYWMVTIGFYVFYFLPLTALGLVEGYLWMSPAPFAESVIQAIPFWFSRLIGGVLIYGGLCAFAYNCWMTHRAGARAPAAVLEEAEAAGVAI</sequence>
<name>A0A932GRK0_UNCTE</name>
<dbReference type="Pfam" id="PF00115">
    <property type="entry name" value="COX1"/>
    <property type="match status" value="1"/>
</dbReference>
<evidence type="ECO:0000313" key="5">
    <source>
        <dbReference type="Proteomes" id="UP000741360"/>
    </source>
</evidence>
<evidence type="ECO:0000259" key="3">
    <source>
        <dbReference type="PROSITE" id="PS50855"/>
    </source>
</evidence>
<reference evidence="4" key="1">
    <citation type="submission" date="2020-07" db="EMBL/GenBank/DDBJ databases">
        <title>Huge and variable diversity of episymbiotic CPR bacteria and DPANN archaea in groundwater ecosystems.</title>
        <authorList>
            <person name="He C.Y."/>
            <person name="Keren R."/>
            <person name="Whittaker M."/>
            <person name="Farag I.F."/>
            <person name="Doudna J."/>
            <person name="Cate J.H.D."/>
            <person name="Banfield J.F."/>
        </authorList>
    </citation>
    <scope>NUCLEOTIDE SEQUENCE</scope>
    <source>
        <strain evidence="4">NC_groundwater_717_Ag_S-0.2um_59_8</strain>
    </source>
</reference>
<keyword evidence="1" id="KW-0249">Electron transport</keyword>
<feature type="transmembrane region" description="Helical" evidence="2">
    <location>
        <begin position="234"/>
        <end position="256"/>
    </location>
</feature>
<dbReference type="GO" id="GO:0009060">
    <property type="term" value="P:aerobic respiration"/>
    <property type="evidence" value="ECO:0007669"/>
    <property type="project" value="InterPro"/>
</dbReference>
<comment type="caution">
    <text evidence="4">The sequence shown here is derived from an EMBL/GenBank/DDBJ whole genome shotgun (WGS) entry which is preliminary data.</text>
</comment>
<keyword evidence="2" id="KW-1133">Transmembrane helix</keyword>
<dbReference type="AlphaFoldDB" id="A0A932GRK0"/>
<gene>
    <name evidence="4" type="ORF">HYY65_11710</name>
</gene>
<feature type="transmembrane region" description="Helical" evidence="2">
    <location>
        <begin position="21"/>
        <end position="44"/>
    </location>
</feature>
<feature type="transmembrane region" description="Helical" evidence="2">
    <location>
        <begin position="165"/>
        <end position="188"/>
    </location>
</feature>
<dbReference type="SUPFAM" id="SSF81442">
    <property type="entry name" value="Cytochrome c oxidase subunit I-like"/>
    <property type="match status" value="1"/>
</dbReference>
<dbReference type="GO" id="GO:0004129">
    <property type="term" value="F:cytochrome-c oxidase activity"/>
    <property type="evidence" value="ECO:0007669"/>
    <property type="project" value="InterPro"/>
</dbReference>
<keyword evidence="1" id="KW-0813">Transport</keyword>
<evidence type="ECO:0000313" key="4">
    <source>
        <dbReference type="EMBL" id="MBI3015695.1"/>
    </source>
</evidence>
<dbReference type="InterPro" id="IPR023616">
    <property type="entry name" value="Cyt_c_oxase-like_su1_dom"/>
</dbReference>
<dbReference type="PANTHER" id="PTHR10422">
    <property type="entry name" value="CYTOCHROME C OXIDASE SUBUNIT 1"/>
    <property type="match status" value="1"/>
</dbReference>
<feature type="transmembrane region" description="Helical" evidence="2">
    <location>
        <begin position="420"/>
        <end position="445"/>
    </location>
</feature>
<dbReference type="GO" id="GO:0022904">
    <property type="term" value="P:respiratory electron transport chain"/>
    <property type="evidence" value="ECO:0007669"/>
    <property type="project" value="TreeGrafter"/>
</dbReference>
<dbReference type="InterPro" id="IPR036927">
    <property type="entry name" value="Cyt_c_oxase-like_su1_sf"/>
</dbReference>
<feature type="transmembrane region" description="Helical" evidence="2">
    <location>
        <begin position="97"/>
        <end position="119"/>
    </location>
</feature>
<dbReference type="InterPro" id="IPR000883">
    <property type="entry name" value="Cyt_C_Oxase_1"/>
</dbReference>
<accession>A0A932GRK0</accession>
<feature type="domain" description="Cytochrome oxidase subunit I profile" evidence="3">
    <location>
        <begin position="11"/>
        <end position="392"/>
    </location>
</feature>
<feature type="transmembrane region" description="Helical" evidence="2">
    <location>
        <begin position="379"/>
        <end position="400"/>
    </location>
</feature>
<evidence type="ECO:0000256" key="2">
    <source>
        <dbReference type="SAM" id="Phobius"/>
    </source>
</evidence>
<dbReference type="PANTHER" id="PTHR10422:SF29">
    <property type="entry name" value="CYTOCHROME C OXIDASE SUBUNIT 1 HOMOLOG, BACTEROID"/>
    <property type="match status" value="1"/>
</dbReference>
<dbReference type="EMBL" id="JACPSX010000222">
    <property type="protein sequence ID" value="MBI3015695.1"/>
    <property type="molecule type" value="Genomic_DNA"/>
</dbReference>
<feature type="transmembrane region" description="Helical" evidence="2">
    <location>
        <begin position="200"/>
        <end position="222"/>
    </location>
</feature>
<protein>
    <submittedName>
        <fullName evidence="4">Cbb3-type cytochrome c oxidase subunit I</fullName>
    </submittedName>
</protein>
<dbReference type="GO" id="GO:0016020">
    <property type="term" value="C:membrane"/>
    <property type="evidence" value="ECO:0007669"/>
    <property type="project" value="InterPro"/>
</dbReference>